<comment type="caution">
    <text evidence="2">The sequence shown here is derived from an EMBL/GenBank/DDBJ whole genome shotgun (WGS) entry which is preliminary data.</text>
</comment>
<feature type="chain" id="PRO_5044796824" evidence="1">
    <location>
        <begin position="26"/>
        <end position="68"/>
    </location>
</feature>
<gene>
    <name evidence="2" type="ORF">BaRGS_00012180</name>
</gene>
<keyword evidence="1" id="KW-0732">Signal</keyword>
<organism evidence="2 3">
    <name type="scientific">Batillaria attramentaria</name>
    <dbReference type="NCBI Taxonomy" id="370345"/>
    <lineage>
        <taxon>Eukaryota</taxon>
        <taxon>Metazoa</taxon>
        <taxon>Spiralia</taxon>
        <taxon>Lophotrochozoa</taxon>
        <taxon>Mollusca</taxon>
        <taxon>Gastropoda</taxon>
        <taxon>Caenogastropoda</taxon>
        <taxon>Sorbeoconcha</taxon>
        <taxon>Cerithioidea</taxon>
        <taxon>Batillariidae</taxon>
        <taxon>Batillaria</taxon>
    </lineage>
</organism>
<protein>
    <submittedName>
        <fullName evidence="2">Uncharacterized protein</fullName>
    </submittedName>
</protein>
<evidence type="ECO:0000313" key="3">
    <source>
        <dbReference type="Proteomes" id="UP001519460"/>
    </source>
</evidence>
<evidence type="ECO:0000313" key="2">
    <source>
        <dbReference type="EMBL" id="KAK7496528.1"/>
    </source>
</evidence>
<feature type="signal peptide" evidence="1">
    <location>
        <begin position="1"/>
        <end position="25"/>
    </location>
</feature>
<dbReference type="Proteomes" id="UP001519460">
    <property type="component" value="Unassembled WGS sequence"/>
</dbReference>
<evidence type="ECO:0000256" key="1">
    <source>
        <dbReference type="SAM" id="SignalP"/>
    </source>
</evidence>
<name>A0ABD0LB99_9CAEN</name>
<reference evidence="2 3" key="1">
    <citation type="journal article" date="2023" name="Sci. Data">
        <title>Genome assembly of the Korean intertidal mud-creeper Batillaria attramentaria.</title>
        <authorList>
            <person name="Patra A.K."/>
            <person name="Ho P.T."/>
            <person name="Jun S."/>
            <person name="Lee S.J."/>
            <person name="Kim Y."/>
            <person name="Won Y.J."/>
        </authorList>
    </citation>
    <scope>NUCLEOTIDE SEQUENCE [LARGE SCALE GENOMIC DNA]</scope>
    <source>
        <strain evidence="2">Wonlab-2016</strain>
    </source>
</reference>
<dbReference type="EMBL" id="JACVVK020000066">
    <property type="protein sequence ID" value="KAK7496528.1"/>
    <property type="molecule type" value="Genomic_DNA"/>
</dbReference>
<dbReference type="AlphaFoldDB" id="A0ABD0LB99"/>
<sequence length="68" mass="7179">MPDKRRRKCAFEGCLLTGLQLVVFGKDGDRGPTAEGSRNVSFSSAVVVGVKDIMECAATTLCPGVFSV</sequence>
<keyword evidence="3" id="KW-1185">Reference proteome</keyword>
<accession>A0ABD0LB99</accession>
<proteinExistence type="predicted"/>